<dbReference type="Proteomes" id="UP000507954">
    <property type="component" value="Unassembled WGS sequence"/>
</dbReference>
<comment type="subcellular location">
    <subcellularLocation>
        <location evidence="2">Cell inner membrane</location>
        <topology evidence="2">Multi-pass membrane protein</topology>
    </subcellularLocation>
</comment>
<evidence type="ECO:0000256" key="15">
    <source>
        <dbReference type="SAM" id="Phobius"/>
    </source>
</evidence>
<evidence type="ECO:0000256" key="13">
    <source>
        <dbReference type="ARBA" id="ARBA00023012"/>
    </source>
</evidence>
<evidence type="ECO:0000256" key="12">
    <source>
        <dbReference type="ARBA" id="ARBA00022989"/>
    </source>
</evidence>
<keyword evidence="7" id="KW-0808">Transferase</keyword>
<dbReference type="InterPro" id="IPR036097">
    <property type="entry name" value="HisK_dim/P_sf"/>
</dbReference>
<feature type="domain" description="HAMP" evidence="17">
    <location>
        <begin position="181"/>
        <end position="233"/>
    </location>
</feature>
<evidence type="ECO:0000256" key="8">
    <source>
        <dbReference type="ARBA" id="ARBA00022692"/>
    </source>
</evidence>
<dbReference type="InterPro" id="IPR003594">
    <property type="entry name" value="HATPase_dom"/>
</dbReference>
<keyword evidence="10 18" id="KW-0418">Kinase</keyword>
<dbReference type="InterPro" id="IPR036890">
    <property type="entry name" value="HATPase_C_sf"/>
</dbReference>
<keyword evidence="6" id="KW-0597">Phosphoprotein</keyword>
<dbReference type="SMART" id="SM00304">
    <property type="entry name" value="HAMP"/>
    <property type="match status" value="1"/>
</dbReference>
<accession>A0A508X1C4</accession>
<dbReference type="RefSeq" id="WP_101806336.1">
    <property type="nucleotide sequence ID" value="NZ_CABFNB010000116.1"/>
</dbReference>
<evidence type="ECO:0000259" key="16">
    <source>
        <dbReference type="PROSITE" id="PS50109"/>
    </source>
</evidence>
<evidence type="ECO:0000256" key="4">
    <source>
        <dbReference type="ARBA" id="ARBA00022475"/>
    </source>
</evidence>
<evidence type="ECO:0000313" key="18">
    <source>
        <dbReference type="EMBL" id="VTZ63287.1"/>
    </source>
</evidence>
<dbReference type="SUPFAM" id="SSF55874">
    <property type="entry name" value="ATPase domain of HSP90 chaperone/DNA topoisomerase II/histidine kinase"/>
    <property type="match status" value="1"/>
</dbReference>
<dbReference type="Pfam" id="PF02518">
    <property type="entry name" value="HATPase_c"/>
    <property type="match status" value="1"/>
</dbReference>
<dbReference type="InterPro" id="IPR003661">
    <property type="entry name" value="HisK_dim/P_dom"/>
</dbReference>
<dbReference type="PROSITE" id="PS50885">
    <property type="entry name" value="HAMP"/>
    <property type="match status" value="1"/>
</dbReference>
<keyword evidence="5" id="KW-0997">Cell inner membrane</keyword>
<keyword evidence="8 15" id="KW-0812">Transmembrane</keyword>
<dbReference type="InterPro" id="IPR050980">
    <property type="entry name" value="2C_sensor_his_kinase"/>
</dbReference>
<evidence type="ECO:0000256" key="9">
    <source>
        <dbReference type="ARBA" id="ARBA00022741"/>
    </source>
</evidence>
<dbReference type="EC" id="2.7.13.3" evidence="3"/>
<dbReference type="InterPro" id="IPR005467">
    <property type="entry name" value="His_kinase_dom"/>
</dbReference>
<sequence length="441" mass="47970">MVRRTGLGVNLWPHTLRARLFVILLAGLTIAHAMSFAVLFSERYIAARSVMFNTLETDIATSIAILDRLPAAERASWLDRLARGSYRFVLGPGIPGDPVLTRADAEVADKVRAAIGAQYPIEVESVPGGIRRLQAHLRLSDGEPLTIDVTPRGVMPVADWLPFVLVAQLSLLVLCSWLAVRQATRPLADLARAADTLDPNSKTPRLSETGPREVAYAATAFNAMRDRIAQYLEERVQILAAISHDLQTPITRMKLRAEMADDSIERDKLIRDLEEVERLVKEGVAYARSVHGKDEKASRIDLASFVQSLAYDYQDTGKAVTVGELGDGTIVTRPHALRRILTNLVDNALKFGGSAEIELQRRADGTVLIKVSDRGPGIPEDQLDAVLQPFFRLEQSRNRDTGGTGLGLAIAQQLAIVIGASLTLRNRDGGGLAAELAIGAA</sequence>
<gene>
    <name evidence="18" type="ORF">EMEDMD4_490214</name>
</gene>
<dbReference type="PRINTS" id="PR00344">
    <property type="entry name" value="BCTRLSENSOR"/>
</dbReference>
<evidence type="ECO:0000256" key="5">
    <source>
        <dbReference type="ARBA" id="ARBA00022519"/>
    </source>
</evidence>
<dbReference type="EMBL" id="CABFNB010000116">
    <property type="protein sequence ID" value="VTZ63287.1"/>
    <property type="molecule type" value="Genomic_DNA"/>
</dbReference>
<evidence type="ECO:0000256" key="2">
    <source>
        <dbReference type="ARBA" id="ARBA00004429"/>
    </source>
</evidence>
<dbReference type="CDD" id="cd00082">
    <property type="entry name" value="HisKA"/>
    <property type="match status" value="1"/>
</dbReference>
<evidence type="ECO:0000256" key="10">
    <source>
        <dbReference type="ARBA" id="ARBA00022777"/>
    </source>
</evidence>
<keyword evidence="14 15" id="KW-0472">Membrane</keyword>
<keyword evidence="4" id="KW-1003">Cell membrane</keyword>
<keyword evidence="11" id="KW-0067">ATP-binding</keyword>
<name>A0A508X1C4_9HYPH</name>
<dbReference type="GO" id="GO:0000155">
    <property type="term" value="F:phosphorelay sensor kinase activity"/>
    <property type="evidence" value="ECO:0007669"/>
    <property type="project" value="InterPro"/>
</dbReference>
<dbReference type="Pfam" id="PF00672">
    <property type="entry name" value="HAMP"/>
    <property type="match status" value="1"/>
</dbReference>
<organism evidence="18">
    <name type="scientific">Sinorhizobium medicae</name>
    <dbReference type="NCBI Taxonomy" id="110321"/>
    <lineage>
        <taxon>Bacteria</taxon>
        <taxon>Pseudomonadati</taxon>
        <taxon>Pseudomonadota</taxon>
        <taxon>Alphaproteobacteria</taxon>
        <taxon>Hyphomicrobiales</taxon>
        <taxon>Rhizobiaceae</taxon>
        <taxon>Sinorhizobium/Ensifer group</taxon>
        <taxon>Sinorhizobium</taxon>
    </lineage>
</organism>
<dbReference type="AlphaFoldDB" id="A0A508X1C4"/>
<feature type="transmembrane region" description="Helical" evidence="15">
    <location>
        <begin position="20"/>
        <end position="41"/>
    </location>
</feature>
<dbReference type="SMART" id="SM00388">
    <property type="entry name" value="HisKA"/>
    <property type="match status" value="1"/>
</dbReference>
<dbReference type="Gene3D" id="3.30.565.10">
    <property type="entry name" value="Histidine kinase-like ATPase, C-terminal domain"/>
    <property type="match status" value="1"/>
</dbReference>
<feature type="domain" description="Histidine kinase" evidence="16">
    <location>
        <begin position="241"/>
        <end position="441"/>
    </location>
</feature>
<dbReference type="CDD" id="cd06225">
    <property type="entry name" value="HAMP"/>
    <property type="match status" value="1"/>
</dbReference>
<evidence type="ECO:0000259" key="17">
    <source>
        <dbReference type="PROSITE" id="PS50885"/>
    </source>
</evidence>
<dbReference type="InterPro" id="IPR003660">
    <property type="entry name" value="HAMP_dom"/>
</dbReference>
<dbReference type="InterPro" id="IPR004358">
    <property type="entry name" value="Sig_transdc_His_kin-like_C"/>
</dbReference>
<dbReference type="SMART" id="SM00387">
    <property type="entry name" value="HATPase_c"/>
    <property type="match status" value="1"/>
</dbReference>
<dbReference type="GO" id="GO:0005524">
    <property type="term" value="F:ATP binding"/>
    <property type="evidence" value="ECO:0007669"/>
    <property type="project" value="UniProtKB-KW"/>
</dbReference>
<evidence type="ECO:0000256" key="3">
    <source>
        <dbReference type="ARBA" id="ARBA00012438"/>
    </source>
</evidence>
<dbReference type="GO" id="GO:0005886">
    <property type="term" value="C:plasma membrane"/>
    <property type="evidence" value="ECO:0007669"/>
    <property type="project" value="UniProtKB-SubCell"/>
</dbReference>
<proteinExistence type="predicted"/>
<evidence type="ECO:0000256" key="14">
    <source>
        <dbReference type="ARBA" id="ARBA00023136"/>
    </source>
</evidence>
<evidence type="ECO:0000256" key="7">
    <source>
        <dbReference type="ARBA" id="ARBA00022679"/>
    </source>
</evidence>
<evidence type="ECO:0000256" key="1">
    <source>
        <dbReference type="ARBA" id="ARBA00000085"/>
    </source>
</evidence>
<dbReference type="PANTHER" id="PTHR44936:SF5">
    <property type="entry name" value="SENSOR HISTIDINE KINASE ENVZ"/>
    <property type="match status" value="1"/>
</dbReference>
<reference evidence="18" key="1">
    <citation type="submission" date="2019-06" db="EMBL/GenBank/DDBJ databases">
        <authorList>
            <person name="Le Quere A."/>
            <person name="Colella S."/>
        </authorList>
    </citation>
    <scope>NUCLEOTIDE SEQUENCE</scope>
    <source>
        <strain evidence="18">EmedicaeMD41</strain>
    </source>
</reference>
<keyword evidence="13" id="KW-0902">Two-component regulatory system</keyword>
<evidence type="ECO:0000256" key="6">
    <source>
        <dbReference type="ARBA" id="ARBA00022553"/>
    </source>
</evidence>
<dbReference type="PANTHER" id="PTHR44936">
    <property type="entry name" value="SENSOR PROTEIN CREC"/>
    <property type="match status" value="1"/>
</dbReference>
<dbReference type="SUPFAM" id="SSF47384">
    <property type="entry name" value="Homodimeric domain of signal transducing histidine kinase"/>
    <property type="match status" value="1"/>
</dbReference>
<protein>
    <recommendedName>
        <fullName evidence="3">histidine kinase</fullName>
        <ecNumber evidence="3">2.7.13.3</ecNumber>
    </recommendedName>
</protein>
<keyword evidence="12 15" id="KW-1133">Transmembrane helix</keyword>
<comment type="catalytic activity">
    <reaction evidence="1">
        <text>ATP + protein L-histidine = ADP + protein N-phospho-L-histidine.</text>
        <dbReference type="EC" id="2.7.13.3"/>
    </reaction>
</comment>
<evidence type="ECO:0000256" key="11">
    <source>
        <dbReference type="ARBA" id="ARBA00022840"/>
    </source>
</evidence>
<dbReference type="PROSITE" id="PS50109">
    <property type="entry name" value="HIS_KIN"/>
    <property type="match status" value="1"/>
</dbReference>
<keyword evidence="9" id="KW-0547">Nucleotide-binding</keyword>
<dbReference type="Gene3D" id="1.10.287.130">
    <property type="match status" value="1"/>
</dbReference>